<evidence type="ECO:0000259" key="7">
    <source>
        <dbReference type="PROSITE" id="PS50111"/>
    </source>
</evidence>
<accession>A0A7J0BFC1</accession>
<evidence type="ECO:0000256" key="4">
    <source>
        <dbReference type="PROSITE-ProRule" id="PRU00284"/>
    </source>
</evidence>
<dbReference type="Pfam" id="PF00015">
    <property type="entry name" value="MCPsignal"/>
    <property type="match status" value="1"/>
</dbReference>
<dbReference type="SMART" id="SM00304">
    <property type="entry name" value="HAMP"/>
    <property type="match status" value="1"/>
</dbReference>
<dbReference type="PROSITE" id="PS50111">
    <property type="entry name" value="CHEMOTAXIS_TRANSDUC_2"/>
    <property type="match status" value="1"/>
</dbReference>
<dbReference type="PRINTS" id="PR00260">
    <property type="entry name" value="CHEMTRNSDUCR"/>
</dbReference>
<feature type="transmembrane region" description="Helical" evidence="6">
    <location>
        <begin position="15"/>
        <end position="35"/>
    </location>
</feature>
<evidence type="ECO:0000313" key="11">
    <source>
        <dbReference type="Proteomes" id="UP000503840"/>
    </source>
</evidence>
<organism evidence="10 11">
    <name type="scientific">Desulfovibrio subterraneus</name>
    <dbReference type="NCBI Taxonomy" id="2718620"/>
    <lineage>
        <taxon>Bacteria</taxon>
        <taxon>Pseudomonadati</taxon>
        <taxon>Thermodesulfobacteriota</taxon>
        <taxon>Desulfovibrionia</taxon>
        <taxon>Desulfovibrionales</taxon>
        <taxon>Desulfovibrionaceae</taxon>
        <taxon>Desulfovibrio</taxon>
    </lineage>
</organism>
<feature type="domain" description="Methyl-accepting transducer" evidence="7">
    <location>
        <begin position="402"/>
        <end position="638"/>
    </location>
</feature>
<dbReference type="Proteomes" id="UP000503840">
    <property type="component" value="Unassembled WGS sequence"/>
</dbReference>
<dbReference type="PROSITE" id="PS50885">
    <property type="entry name" value="HAMP"/>
    <property type="match status" value="1"/>
</dbReference>
<keyword evidence="10" id="KW-0675">Receptor</keyword>
<dbReference type="InterPro" id="IPR035965">
    <property type="entry name" value="PAS-like_dom_sf"/>
</dbReference>
<dbReference type="CDD" id="cd00130">
    <property type="entry name" value="PAS"/>
    <property type="match status" value="1"/>
</dbReference>
<dbReference type="PANTHER" id="PTHR32089:SF112">
    <property type="entry name" value="LYSOZYME-LIKE PROTEIN-RELATED"/>
    <property type="match status" value="1"/>
</dbReference>
<dbReference type="PROSITE" id="PS50113">
    <property type="entry name" value="PAC"/>
    <property type="match status" value="1"/>
</dbReference>
<keyword evidence="6" id="KW-0812">Transmembrane</keyword>
<dbReference type="InterPro" id="IPR000700">
    <property type="entry name" value="PAS-assoc_C"/>
</dbReference>
<feature type="domain" description="HAMP" evidence="9">
    <location>
        <begin position="211"/>
        <end position="263"/>
    </location>
</feature>
<comment type="subcellular location">
    <subcellularLocation>
        <location evidence="1">Membrane</location>
    </subcellularLocation>
</comment>
<dbReference type="NCBIfam" id="TIGR00229">
    <property type="entry name" value="sensory_box"/>
    <property type="match status" value="1"/>
</dbReference>
<dbReference type="Gene3D" id="1.10.287.950">
    <property type="entry name" value="Methyl-accepting chemotaxis protein"/>
    <property type="match status" value="1"/>
</dbReference>
<dbReference type="PANTHER" id="PTHR32089">
    <property type="entry name" value="METHYL-ACCEPTING CHEMOTAXIS PROTEIN MCPB"/>
    <property type="match status" value="1"/>
</dbReference>
<feature type="transmembrane region" description="Helical" evidence="6">
    <location>
        <begin position="191"/>
        <end position="209"/>
    </location>
</feature>
<dbReference type="Gene3D" id="3.30.450.20">
    <property type="entry name" value="PAS domain"/>
    <property type="match status" value="1"/>
</dbReference>
<dbReference type="SUPFAM" id="SSF58104">
    <property type="entry name" value="Methyl-accepting chemotaxis protein (MCP) signaling domain"/>
    <property type="match status" value="1"/>
</dbReference>
<gene>
    <name evidence="10" type="primary">dcrA_2</name>
    <name evidence="10" type="ORF">DSM101010T_06030</name>
</gene>
<dbReference type="EMBL" id="BLVO01000004">
    <property type="protein sequence ID" value="GFM32238.1"/>
    <property type="molecule type" value="Genomic_DNA"/>
</dbReference>
<comment type="caution">
    <text evidence="10">The sequence shown here is derived from an EMBL/GenBank/DDBJ whole genome shotgun (WGS) entry which is preliminary data.</text>
</comment>
<dbReference type="GO" id="GO:0004888">
    <property type="term" value="F:transmembrane signaling receptor activity"/>
    <property type="evidence" value="ECO:0007669"/>
    <property type="project" value="InterPro"/>
</dbReference>
<feature type="region of interest" description="Disordered" evidence="5">
    <location>
        <begin position="402"/>
        <end position="427"/>
    </location>
</feature>
<dbReference type="Gene3D" id="3.30.450.290">
    <property type="match status" value="1"/>
</dbReference>
<dbReference type="SMART" id="SM00283">
    <property type="entry name" value="MA"/>
    <property type="match status" value="1"/>
</dbReference>
<dbReference type="InterPro" id="IPR004090">
    <property type="entry name" value="Chemotax_Me-accpt_rcpt"/>
</dbReference>
<evidence type="ECO:0000259" key="9">
    <source>
        <dbReference type="PROSITE" id="PS50885"/>
    </source>
</evidence>
<dbReference type="Pfam" id="PF00672">
    <property type="entry name" value="HAMP"/>
    <property type="match status" value="1"/>
</dbReference>
<dbReference type="InterPro" id="IPR004089">
    <property type="entry name" value="MCPsignal_dom"/>
</dbReference>
<dbReference type="GO" id="GO:0006935">
    <property type="term" value="P:chemotaxis"/>
    <property type="evidence" value="ECO:0007669"/>
    <property type="project" value="InterPro"/>
</dbReference>
<feature type="domain" description="PAC" evidence="8">
    <location>
        <begin position="335"/>
        <end position="387"/>
    </location>
</feature>
<dbReference type="Pfam" id="PF13426">
    <property type="entry name" value="PAS_9"/>
    <property type="match status" value="1"/>
</dbReference>
<dbReference type="SUPFAM" id="SSF55785">
    <property type="entry name" value="PYP-like sensor domain (PAS domain)"/>
    <property type="match status" value="1"/>
</dbReference>
<dbReference type="Gene3D" id="6.10.340.10">
    <property type="match status" value="1"/>
</dbReference>
<dbReference type="InterPro" id="IPR000014">
    <property type="entry name" value="PAS"/>
</dbReference>
<dbReference type="GO" id="GO:0016020">
    <property type="term" value="C:membrane"/>
    <property type="evidence" value="ECO:0007669"/>
    <property type="project" value="UniProtKB-SubCell"/>
</dbReference>
<reference evidence="10 11" key="1">
    <citation type="submission" date="2020-05" db="EMBL/GenBank/DDBJ databases">
        <title>Draft genome sequence of Desulfovibrio sp. strain HN2T.</title>
        <authorList>
            <person name="Ueno A."/>
            <person name="Tamazawa S."/>
            <person name="Tamamura S."/>
            <person name="Murakami T."/>
            <person name="Kiyama T."/>
            <person name="Inomata H."/>
            <person name="Amano Y."/>
            <person name="Miyakawa K."/>
            <person name="Tamaki H."/>
            <person name="Naganuma T."/>
            <person name="Kaneko K."/>
        </authorList>
    </citation>
    <scope>NUCLEOTIDE SEQUENCE [LARGE SCALE GENOMIC DNA]</scope>
    <source>
        <strain evidence="10 11">HN2</strain>
    </source>
</reference>
<dbReference type="CDD" id="cd11386">
    <property type="entry name" value="MCP_signal"/>
    <property type="match status" value="1"/>
</dbReference>
<evidence type="ECO:0000256" key="5">
    <source>
        <dbReference type="SAM" id="MobiDB-lite"/>
    </source>
</evidence>
<sequence>MAGFIRNSIGAKTSLLVSLISFIIFSALVSISSYMQRSSMMAELDKAMTTTSELVQLSIEKPMVVGNDAGTRDEFRFLSEKYKDMTIYLTNFKGNITYSTDSHTERKDLDAVVQNETLSGLAARALKVNTHESAMLEYAGGSHFVRVVSIPNASACHHCHGASQPILGQMVVMQDITPTVANIDFQLYENIAISLGGLLTLIAAVVFFIRRSVVRPLLHIANSSEEISKGNLNADLVVHSDDELGILSRNLGHMVDKLKTELGFSKGILDGMTTPALVVDTSCRISFTNPALLKLVGHSGNPADFVGQGVGEFMFNESGRETLSHQVLANRSSIVGHESTFTNRRGEQVTMVVDSSPIYDLDGKLIGAFTICTDMTEVRQQQALVQEQNKMITHAAHAAGQVSEQVSSASEELSAQIQQSSAGADEQRKLTADSAAAMTEMNASVLEVAQNASLAAESASEAQRQAMEGAKVVDAAVHKINTVAEQANMLKQEMGELGRQAQGIGQIITVIEDIADQTNLLALNAAIEAARAGEAGRGFAVVADEVRKLAEKTMSATREVVSFVGSIQDCAKRNVTATDRAVTLVGESTELASHSGQMLHTIVGMVESTADQVRAIATASEQQSAASEQISRSVEEINIISSETAQAMLQSANAVADLARLAQELNGIIEEMRRG</sequence>
<feature type="compositionally biased region" description="Low complexity" evidence="5">
    <location>
        <begin position="402"/>
        <end position="416"/>
    </location>
</feature>
<evidence type="ECO:0000256" key="3">
    <source>
        <dbReference type="ARBA" id="ARBA00029447"/>
    </source>
</evidence>
<evidence type="ECO:0000313" key="10">
    <source>
        <dbReference type="EMBL" id="GFM32238.1"/>
    </source>
</evidence>
<dbReference type="RefSeq" id="WP_174403922.1">
    <property type="nucleotide sequence ID" value="NZ_BLVO01000004.1"/>
</dbReference>
<evidence type="ECO:0000259" key="8">
    <source>
        <dbReference type="PROSITE" id="PS50113"/>
    </source>
</evidence>
<keyword evidence="11" id="KW-1185">Reference proteome</keyword>
<dbReference type="CDD" id="cd06225">
    <property type="entry name" value="HAMP"/>
    <property type="match status" value="1"/>
</dbReference>
<protein>
    <submittedName>
        <fullName evidence="10">Chemoreceptor protein A</fullName>
    </submittedName>
</protein>
<dbReference type="GO" id="GO:0007165">
    <property type="term" value="P:signal transduction"/>
    <property type="evidence" value="ECO:0007669"/>
    <property type="project" value="UniProtKB-KW"/>
</dbReference>
<keyword evidence="6" id="KW-0472">Membrane</keyword>
<evidence type="ECO:0000256" key="2">
    <source>
        <dbReference type="ARBA" id="ARBA00023224"/>
    </source>
</evidence>
<name>A0A7J0BFC1_9BACT</name>
<proteinExistence type="inferred from homology"/>
<evidence type="ECO:0000256" key="1">
    <source>
        <dbReference type="ARBA" id="ARBA00004370"/>
    </source>
</evidence>
<evidence type="ECO:0000256" key="6">
    <source>
        <dbReference type="SAM" id="Phobius"/>
    </source>
</evidence>
<keyword evidence="6" id="KW-1133">Transmembrane helix</keyword>
<keyword evidence="2 4" id="KW-0807">Transducer</keyword>
<dbReference type="FunFam" id="1.10.287.950:FF:000001">
    <property type="entry name" value="Methyl-accepting chemotaxis sensory transducer"/>
    <property type="match status" value="1"/>
</dbReference>
<dbReference type="InterPro" id="IPR003660">
    <property type="entry name" value="HAMP_dom"/>
</dbReference>
<comment type="similarity">
    <text evidence="3">Belongs to the methyl-accepting chemotaxis (MCP) protein family.</text>
</comment>
<dbReference type="AlphaFoldDB" id="A0A7J0BFC1"/>